<keyword evidence="4" id="KW-1185">Reference proteome</keyword>
<reference evidence="3 4" key="1">
    <citation type="submission" date="2013-07" db="EMBL/GenBank/DDBJ databases">
        <authorList>
            <consortium name="DOE Joint Genome Institute"/>
            <person name="Reeve W."/>
            <person name="Huntemann M."/>
            <person name="Han J."/>
            <person name="Chen A."/>
            <person name="Kyrpides N."/>
            <person name="Mavromatis K."/>
            <person name="Markowitz V."/>
            <person name="Palaniappan K."/>
            <person name="Ivanova N."/>
            <person name="Schaumberg A."/>
            <person name="Pati A."/>
            <person name="Liolios K."/>
            <person name="Nordberg H.P."/>
            <person name="Cantor M.N."/>
            <person name="Hua S.X."/>
            <person name="Woyke T."/>
        </authorList>
    </citation>
    <scope>NUCLEOTIDE SEQUENCE [LARGE SCALE GENOMIC DNA]</scope>
    <source>
        <strain evidence="3 4">DSM 43889</strain>
    </source>
</reference>
<organism evidence="3 4">
    <name type="scientific">Actinoalloteichus caeruleus DSM 43889</name>
    <dbReference type="NCBI Taxonomy" id="1120930"/>
    <lineage>
        <taxon>Bacteria</taxon>
        <taxon>Bacillati</taxon>
        <taxon>Actinomycetota</taxon>
        <taxon>Actinomycetes</taxon>
        <taxon>Pseudonocardiales</taxon>
        <taxon>Pseudonocardiaceae</taxon>
        <taxon>Actinoalloteichus</taxon>
        <taxon>Actinoalloteichus cyanogriseus</taxon>
    </lineage>
</organism>
<reference evidence="3 4" key="2">
    <citation type="submission" date="2022-06" db="EMBL/GenBank/DDBJ databases">
        <title>Genomic Encyclopedia of Type Strains, Phase I: the one thousand microbial genomes (KMG-I) project.</title>
        <authorList>
            <person name="Kyrpides N."/>
        </authorList>
    </citation>
    <scope>NUCLEOTIDE SEQUENCE [LARGE SCALE GENOMIC DNA]</scope>
    <source>
        <strain evidence="3 4">DSM 43889</strain>
    </source>
</reference>
<sequence>MRAARMMFVTGMISVLASSLTGACAEPSDRCQEVPDGVMDRIRSVLTEEAFVAGPGAAVKSSSYRHVYLVAVPIGVRGVGNETGMWATTSLDGRGTLTAAGEVAARLSSVSWGPEDPREGDDGWQEAASCV</sequence>
<comment type="caution">
    <text evidence="3">The sequence shown here is derived from an EMBL/GenBank/DDBJ whole genome shotgun (WGS) entry which is preliminary data.</text>
</comment>
<keyword evidence="2" id="KW-0732">Signal</keyword>
<feature type="region of interest" description="Disordered" evidence="1">
    <location>
        <begin position="110"/>
        <end position="131"/>
    </location>
</feature>
<evidence type="ECO:0008006" key="5">
    <source>
        <dbReference type="Google" id="ProtNLM"/>
    </source>
</evidence>
<evidence type="ECO:0000256" key="1">
    <source>
        <dbReference type="SAM" id="MobiDB-lite"/>
    </source>
</evidence>
<dbReference type="RefSeq" id="WP_155886079.1">
    <property type="nucleotide sequence ID" value="NZ_AUBJ02000001.1"/>
</dbReference>
<proteinExistence type="predicted"/>
<dbReference type="EMBL" id="AUBJ02000001">
    <property type="protein sequence ID" value="MCP2331904.1"/>
    <property type="molecule type" value="Genomic_DNA"/>
</dbReference>
<protein>
    <recommendedName>
        <fullName evidence="5">Lipoprotein</fullName>
    </recommendedName>
</protein>
<name>A0ABT1JI73_ACTCY</name>
<dbReference type="PROSITE" id="PS51257">
    <property type="entry name" value="PROKAR_LIPOPROTEIN"/>
    <property type="match status" value="1"/>
</dbReference>
<feature type="signal peptide" evidence="2">
    <location>
        <begin position="1"/>
        <end position="17"/>
    </location>
</feature>
<evidence type="ECO:0000313" key="4">
    <source>
        <dbReference type="Proteomes" id="UP000791080"/>
    </source>
</evidence>
<evidence type="ECO:0000256" key="2">
    <source>
        <dbReference type="SAM" id="SignalP"/>
    </source>
</evidence>
<gene>
    <name evidence="3" type="ORF">G443_002174</name>
</gene>
<feature type="chain" id="PRO_5045208523" description="Lipoprotein" evidence="2">
    <location>
        <begin position="18"/>
        <end position="131"/>
    </location>
</feature>
<accession>A0ABT1JI73</accession>
<evidence type="ECO:0000313" key="3">
    <source>
        <dbReference type="EMBL" id="MCP2331904.1"/>
    </source>
</evidence>
<dbReference type="Proteomes" id="UP000791080">
    <property type="component" value="Unassembled WGS sequence"/>
</dbReference>